<evidence type="ECO:0000313" key="3">
    <source>
        <dbReference type="Proteomes" id="UP000003022"/>
    </source>
</evidence>
<feature type="region of interest" description="Disordered" evidence="1">
    <location>
        <begin position="1"/>
        <end position="61"/>
    </location>
</feature>
<dbReference type="AlphaFoldDB" id="F3NL71"/>
<accession>F3NL71</accession>
<keyword evidence="3" id="KW-1185">Reference proteome</keyword>
<feature type="compositionally biased region" description="Low complexity" evidence="1">
    <location>
        <begin position="24"/>
        <end position="33"/>
    </location>
</feature>
<evidence type="ECO:0000313" key="2">
    <source>
        <dbReference type="EMBL" id="EGG45797.1"/>
    </source>
</evidence>
<name>F3NL71_9ACTN</name>
<gene>
    <name evidence="2" type="ORF">SGM_3885</name>
</gene>
<comment type="caution">
    <text evidence="2">The sequence shown here is derived from an EMBL/GenBank/DDBJ whole genome shotgun (WGS) entry which is preliminary data.</text>
</comment>
<organism evidence="2 3">
    <name type="scientific">Streptomyces griseoaurantiacus M045</name>
    <dbReference type="NCBI Taxonomy" id="996637"/>
    <lineage>
        <taxon>Bacteria</taxon>
        <taxon>Bacillati</taxon>
        <taxon>Actinomycetota</taxon>
        <taxon>Actinomycetes</taxon>
        <taxon>Kitasatosporales</taxon>
        <taxon>Streptomycetaceae</taxon>
        <taxon>Streptomyces</taxon>
        <taxon>Streptomyces aurantiacus group</taxon>
    </lineage>
</organism>
<proteinExistence type="predicted"/>
<reference evidence="2 3" key="1">
    <citation type="journal article" date="2011" name="J. Bacteriol.">
        <title>Draft genome sequence of the marine bacterium Streptomyces griseoaurantiacus M045, which produces novel manumycin-type antibiotics with a pABA core component.</title>
        <authorList>
            <person name="Li F."/>
            <person name="Jiang P."/>
            <person name="Zheng H."/>
            <person name="Wang S."/>
            <person name="Zhao G."/>
            <person name="Qin S."/>
            <person name="Liu Z."/>
        </authorList>
    </citation>
    <scope>NUCLEOTIDE SEQUENCE [LARGE SCALE GENOMIC DNA]</scope>
    <source>
        <strain evidence="2 3">M045</strain>
    </source>
</reference>
<sequence>MDGAADGPRTCGRAADGPWPPRPARGAATVPAARAERRRPGGRRVRAGWGPPVRRCPALPVGEGYARGAVGVQRVRRPWRGTCRN</sequence>
<protein>
    <submittedName>
        <fullName evidence="2">Uncharacterized protein</fullName>
    </submittedName>
</protein>
<dbReference type="Proteomes" id="UP000003022">
    <property type="component" value="Unassembled WGS sequence"/>
</dbReference>
<dbReference type="STRING" id="996637.SGM_3885"/>
<dbReference type="EMBL" id="AEYX01000039">
    <property type="protein sequence ID" value="EGG45797.1"/>
    <property type="molecule type" value="Genomic_DNA"/>
</dbReference>
<evidence type="ECO:0000256" key="1">
    <source>
        <dbReference type="SAM" id="MobiDB-lite"/>
    </source>
</evidence>